<feature type="region of interest" description="Disordered" evidence="1">
    <location>
        <begin position="1"/>
        <end position="77"/>
    </location>
</feature>
<evidence type="ECO:0000313" key="3">
    <source>
        <dbReference type="Proteomes" id="UP001303760"/>
    </source>
</evidence>
<organism evidence="2 3">
    <name type="scientific">Achaetomium macrosporum</name>
    <dbReference type="NCBI Taxonomy" id="79813"/>
    <lineage>
        <taxon>Eukaryota</taxon>
        <taxon>Fungi</taxon>
        <taxon>Dikarya</taxon>
        <taxon>Ascomycota</taxon>
        <taxon>Pezizomycotina</taxon>
        <taxon>Sordariomycetes</taxon>
        <taxon>Sordariomycetidae</taxon>
        <taxon>Sordariales</taxon>
        <taxon>Chaetomiaceae</taxon>
        <taxon>Achaetomium</taxon>
    </lineage>
</organism>
<dbReference type="AlphaFoldDB" id="A0AAN7CCZ7"/>
<protein>
    <submittedName>
        <fullName evidence="2">Uncharacterized protein</fullName>
    </submittedName>
</protein>
<keyword evidence="3" id="KW-1185">Reference proteome</keyword>
<evidence type="ECO:0000256" key="1">
    <source>
        <dbReference type="SAM" id="MobiDB-lite"/>
    </source>
</evidence>
<sequence>MDKVKGTMKKGLEKVTNMDQEAIQEDRKDTLDTTWPSGEQHTSMTAGPDPNLARASHTGDPTGQTGKDSMGQPTNKP</sequence>
<feature type="compositionally biased region" description="Polar residues" evidence="1">
    <location>
        <begin position="59"/>
        <end position="77"/>
    </location>
</feature>
<evidence type="ECO:0000313" key="2">
    <source>
        <dbReference type="EMBL" id="KAK4238987.1"/>
    </source>
</evidence>
<comment type="caution">
    <text evidence="2">The sequence shown here is derived from an EMBL/GenBank/DDBJ whole genome shotgun (WGS) entry which is preliminary data.</text>
</comment>
<name>A0AAN7CCZ7_9PEZI</name>
<feature type="compositionally biased region" description="Basic and acidic residues" evidence="1">
    <location>
        <begin position="1"/>
        <end position="13"/>
    </location>
</feature>
<dbReference type="Proteomes" id="UP001303760">
    <property type="component" value="Unassembled WGS sequence"/>
</dbReference>
<accession>A0AAN7CCZ7</accession>
<dbReference type="EMBL" id="MU860077">
    <property type="protein sequence ID" value="KAK4238987.1"/>
    <property type="molecule type" value="Genomic_DNA"/>
</dbReference>
<reference evidence="2" key="1">
    <citation type="journal article" date="2023" name="Mol. Phylogenet. Evol.">
        <title>Genome-scale phylogeny and comparative genomics of the fungal order Sordariales.</title>
        <authorList>
            <person name="Hensen N."/>
            <person name="Bonometti L."/>
            <person name="Westerberg I."/>
            <person name="Brannstrom I.O."/>
            <person name="Guillou S."/>
            <person name="Cros-Aarteil S."/>
            <person name="Calhoun S."/>
            <person name="Haridas S."/>
            <person name="Kuo A."/>
            <person name="Mondo S."/>
            <person name="Pangilinan J."/>
            <person name="Riley R."/>
            <person name="LaButti K."/>
            <person name="Andreopoulos B."/>
            <person name="Lipzen A."/>
            <person name="Chen C."/>
            <person name="Yan M."/>
            <person name="Daum C."/>
            <person name="Ng V."/>
            <person name="Clum A."/>
            <person name="Steindorff A."/>
            <person name="Ohm R.A."/>
            <person name="Martin F."/>
            <person name="Silar P."/>
            <person name="Natvig D.O."/>
            <person name="Lalanne C."/>
            <person name="Gautier V."/>
            <person name="Ament-Velasquez S.L."/>
            <person name="Kruys A."/>
            <person name="Hutchinson M.I."/>
            <person name="Powell A.J."/>
            <person name="Barry K."/>
            <person name="Miller A.N."/>
            <person name="Grigoriev I.V."/>
            <person name="Debuchy R."/>
            <person name="Gladieux P."/>
            <person name="Hiltunen Thoren M."/>
            <person name="Johannesson H."/>
        </authorList>
    </citation>
    <scope>NUCLEOTIDE SEQUENCE</scope>
    <source>
        <strain evidence="2">CBS 532.94</strain>
    </source>
</reference>
<feature type="compositionally biased region" description="Polar residues" evidence="1">
    <location>
        <begin position="32"/>
        <end position="45"/>
    </location>
</feature>
<gene>
    <name evidence="2" type="ORF">C8A03DRAFT_32985</name>
</gene>
<proteinExistence type="predicted"/>
<reference evidence="2" key="2">
    <citation type="submission" date="2023-05" db="EMBL/GenBank/DDBJ databases">
        <authorList>
            <consortium name="Lawrence Berkeley National Laboratory"/>
            <person name="Steindorff A."/>
            <person name="Hensen N."/>
            <person name="Bonometti L."/>
            <person name="Westerberg I."/>
            <person name="Brannstrom I.O."/>
            <person name="Guillou S."/>
            <person name="Cros-Aarteil S."/>
            <person name="Calhoun S."/>
            <person name="Haridas S."/>
            <person name="Kuo A."/>
            <person name="Mondo S."/>
            <person name="Pangilinan J."/>
            <person name="Riley R."/>
            <person name="Labutti K."/>
            <person name="Andreopoulos B."/>
            <person name="Lipzen A."/>
            <person name="Chen C."/>
            <person name="Yanf M."/>
            <person name="Daum C."/>
            <person name="Ng V."/>
            <person name="Clum A."/>
            <person name="Ohm R."/>
            <person name="Martin F."/>
            <person name="Silar P."/>
            <person name="Natvig D."/>
            <person name="Lalanne C."/>
            <person name="Gautier V."/>
            <person name="Ament-Velasquez S.L."/>
            <person name="Kruys A."/>
            <person name="Hutchinson M.I."/>
            <person name="Powell A.J."/>
            <person name="Barry K."/>
            <person name="Miller A.N."/>
            <person name="Grigoriev I.V."/>
            <person name="Debuchy R."/>
            <person name="Gladieux P."/>
            <person name="Thoren M.H."/>
            <person name="Johannesson H."/>
        </authorList>
    </citation>
    <scope>NUCLEOTIDE SEQUENCE</scope>
    <source>
        <strain evidence="2">CBS 532.94</strain>
    </source>
</reference>